<evidence type="ECO:0000256" key="7">
    <source>
        <dbReference type="ARBA" id="ARBA00023180"/>
    </source>
</evidence>
<dbReference type="InterPro" id="IPR023796">
    <property type="entry name" value="Serpin_dom"/>
</dbReference>
<evidence type="ECO:0000256" key="6">
    <source>
        <dbReference type="ARBA" id="ARBA00022900"/>
    </source>
</evidence>
<reference evidence="12" key="2">
    <citation type="submission" date="2021-08" db="EMBL/GenBank/DDBJ databases">
        <authorList>
            <person name="Eriksson T."/>
        </authorList>
    </citation>
    <scope>NUCLEOTIDE SEQUENCE</scope>
    <source>
        <strain evidence="12">Stoneville</strain>
        <tissue evidence="12">Whole head</tissue>
    </source>
</reference>
<dbReference type="CDD" id="cd19578">
    <property type="entry name" value="serpinK_insect_SRPN2-like"/>
    <property type="match status" value="1"/>
</dbReference>
<keyword evidence="5 10" id="KW-0732">Signal</keyword>
<evidence type="ECO:0000313" key="12">
    <source>
        <dbReference type="EMBL" id="KAH0815984.1"/>
    </source>
</evidence>
<evidence type="ECO:0000256" key="5">
    <source>
        <dbReference type="ARBA" id="ARBA00022729"/>
    </source>
</evidence>
<evidence type="ECO:0000256" key="3">
    <source>
        <dbReference type="ARBA" id="ARBA00022525"/>
    </source>
</evidence>
<dbReference type="PROSITE" id="PS00284">
    <property type="entry name" value="SERPIN"/>
    <property type="match status" value="1"/>
</dbReference>
<dbReference type="CDD" id="cd19600">
    <property type="entry name" value="serpin11-like_insects"/>
    <property type="match status" value="1"/>
</dbReference>
<feature type="domain" description="Serpin" evidence="11">
    <location>
        <begin position="43"/>
        <end position="406"/>
    </location>
</feature>
<dbReference type="FunFam" id="2.30.39.10:FF:000030">
    <property type="entry name" value="Serpin 2"/>
    <property type="match status" value="1"/>
</dbReference>
<reference evidence="12" key="1">
    <citation type="journal article" date="2020" name="J Insects Food Feed">
        <title>The yellow mealworm (Tenebrio molitor) genome: a resource for the emerging insects as food and feed industry.</title>
        <authorList>
            <person name="Eriksson T."/>
            <person name="Andere A."/>
            <person name="Kelstrup H."/>
            <person name="Emery V."/>
            <person name="Picard C."/>
        </authorList>
    </citation>
    <scope>NUCLEOTIDE SEQUENCE</scope>
    <source>
        <strain evidence="12">Stoneville</strain>
        <tissue evidence="12">Whole head</tissue>
    </source>
</reference>
<dbReference type="PANTHER" id="PTHR11461">
    <property type="entry name" value="SERINE PROTEASE INHIBITOR, SERPIN"/>
    <property type="match status" value="1"/>
</dbReference>
<protein>
    <recommendedName>
        <fullName evidence="11">Serpin domain-containing protein</fullName>
    </recommendedName>
</protein>
<feature type="domain" description="Serpin" evidence="11">
    <location>
        <begin position="454"/>
        <end position="812"/>
    </location>
</feature>
<comment type="caution">
    <text evidence="12">The sequence shown here is derived from an EMBL/GenBank/DDBJ whole genome shotgun (WGS) entry which is preliminary data.</text>
</comment>
<evidence type="ECO:0000256" key="1">
    <source>
        <dbReference type="ARBA" id="ARBA00004613"/>
    </source>
</evidence>
<dbReference type="InterPro" id="IPR023795">
    <property type="entry name" value="Serpin_CS"/>
</dbReference>
<dbReference type="Pfam" id="PF00079">
    <property type="entry name" value="Serpin"/>
    <property type="match status" value="2"/>
</dbReference>
<evidence type="ECO:0000256" key="4">
    <source>
        <dbReference type="ARBA" id="ARBA00022690"/>
    </source>
</evidence>
<dbReference type="InterPro" id="IPR042185">
    <property type="entry name" value="Serpin_sf_2"/>
</dbReference>
<dbReference type="Gene3D" id="2.30.39.10">
    <property type="entry name" value="Alpha-1-antitrypsin, domain 1"/>
    <property type="match status" value="2"/>
</dbReference>
<dbReference type="Proteomes" id="UP000719412">
    <property type="component" value="Unassembled WGS sequence"/>
</dbReference>
<evidence type="ECO:0000256" key="8">
    <source>
        <dbReference type="RuleBase" id="RU000411"/>
    </source>
</evidence>
<dbReference type="Gene3D" id="3.30.497.10">
    <property type="entry name" value="Antithrombin, subunit I, domain 2"/>
    <property type="match status" value="2"/>
</dbReference>
<dbReference type="AlphaFoldDB" id="A0A8J6HJU4"/>
<dbReference type="EMBL" id="JABDTM020022249">
    <property type="protein sequence ID" value="KAH0815984.1"/>
    <property type="molecule type" value="Genomic_DNA"/>
</dbReference>
<sequence length="851" mass="96355">MLLCLLIGALCLSRISATNSSSSSKEEPDAYFPPMEWSDTFDWKLLKAYSTPNYRNVLVSPIGLKLVLALLYEGSGGLTEREFQNNLQFPLDKQHFRENFQNILQALQPSERKEYILNLGTRIFLDSRLTAQQNFAAKALHNYRTDIEKTNYSEPHEASQTINSWIDKLTNGKVSHLISPGDLQDAIMIIANAIYFKGTWRHQFPKNNTALGGFYVSPSEIVTVPYMTTTDAFYYFESNALDAKILRLPYKGQNYALFIVLPNSKAGLSELIKKVNLHVLKKELYLMDKVPVEVRLPKFKFNFQARFTKTLQDFGLRQMFQNTASFPGIARGIPNLLRMLVVSDIIQKAGIELDEEGSVVYAATEVQVGNKFGVVDYVFNATHPFLFFLEEQTKGTILFVGKVENPLETNAVPIPPRFGESQGAQPYPLSNTPNLQPANPERDAVIRRFNYFDLELLKEFSESPGNVFISPASIKTTLALILEGAKGISAEEIENALRVDDINDKEIREILARLLFDLNDSTSNTVLEAANSIFVSDKFSVLREYEKKVVRYYKGAIKSLDFSNVNAAVKTINAWVANATHGLIQQVVGNQNIFADTTLVLANALYFKGKWKTEFDPAKTKEKCFHSLTRGCINTPMMQISDMFNYNLNIDLNAHAVELPYQDDKYAMLILLPTNGNNVRTLTRDMQHAQLNSIIDGLKPMDLHLEIPKFEIEYQIDLVQFLRPLKIQEIFGAKANLSGIIGRENVRINNVIHKTRVEVNEYGTRAAAVNTAVVIPLMGSSAQRIIADQPFIFFIYHRESRNIIFEGLFVEPTLSSIPPKTVATNPNQYTVRSGPNYHPRYDYSRTNNRYQ</sequence>
<evidence type="ECO:0000313" key="13">
    <source>
        <dbReference type="Proteomes" id="UP000719412"/>
    </source>
</evidence>
<feature type="signal peptide" evidence="10">
    <location>
        <begin position="1"/>
        <end position="17"/>
    </location>
</feature>
<dbReference type="InterPro" id="IPR000215">
    <property type="entry name" value="Serpin_fam"/>
</dbReference>
<keyword evidence="13" id="KW-1185">Reference proteome</keyword>
<evidence type="ECO:0000256" key="9">
    <source>
        <dbReference type="SAM" id="MobiDB-lite"/>
    </source>
</evidence>
<accession>A0A8J6HJU4</accession>
<keyword evidence="7" id="KW-0325">Glycoprotein</keyword>
<keyword evidence="4" id="KW-0646">Protease inhibitor</keyword>
<keyword evidence="6" id="KW-0722">Serine protease inhibitor</keyword>
<dbReference type="GO" id="GO:0005615">
    <property type="term" value="C:extracellular space"/>
    <property type="evidence" value="ECO:0007669"/>
    <property type="project" value="InterPro"/>
</dbReference>
<dbReference type="GO" id="GO:0004867">
    <property type="term" value="F:serine-type endopeptidase inhibitor activity"/>
    <property type="evidence" value="ECO:0007669"/>
    <property type="project" value="UniProtKB-KW"/>
</dbReference>
<evidence type="ECO:0000256" key="10">
    <source>
        <dbReference type="SAM" id="SignalP"/>
    </source>
</evidence>
<organism evidence="12 13">
    <name type="scientific">Tenebrio molitor</name>
    <name type="common">Yellow mealworm beetle</name>
    <dbReference type="NCBI Taxonomy" id="7067"/>
    <lineage>
        <taxon>Eukaryota</taxon>
        <taxon>Metazoa</taxon>
        <taxon>Ecdysozoa</taxon>
        <taxon>Arthropoda</taxon>
        <taxon>Hexapoda</taxon>
        <taxon>Insecta</taxon>
        <taxon>Pterygota</taxon>
        <taxon>Neoptera</taxon>
        <taxon>Endopterygota</taxon>
        <taxon>Coleoptera</taxon>
        <taxon>Polyphaga</taxon>
        <taxon>Cucujiformia</taxon>
        <taxon>Tenebrionidae</taxon>
        <taxon>Tenebrio</taxon>
    </lineage>
</organism>
<dbReference type="PANTHER" id="PTHR11461:SF357">
    <property type="entry name" value="SERINE PROTEASE INHIBITOR 27A"/>
    <property type="match status" value="1"/>
</dbReference>
<gene>
    <name evidence="12" type="ORF">GEV33_006808</name>
</gene>
<proteinExistence type="inferred from homology"/>
<evidence type="ECO:0000256" key="2">
    <source>
        <dbReference type="ARBA" id="ARBA00009500"/>
    </source>
</evidence>
<dbReference type="SMART" id="SM00093">
    <property type="entry name" value="SERPIN"/>
    <property type="match status" value="2"/>
</dbReference>
<dbReference type="InterPro" id="IPR042178">
    <property type="entry name" value="Serpin_sf_1"/>
</dbReference>
<evidence type="ECO:0000259" key="11">
    <source>
        <dbReference type="SMART" id="SM00093"/>
    </source>
</evidence>
<dbReference type="InterPro" id="IPR036186">
    <property type="entry name" value="Serpin_sf"/>
</dbReference>
<dbReference type="SUPFAM" id="SSF56574">
    <property type="entry name" value="Serpins"/>
    <property type="match status" value="2"/>
</dbReference>
<name>A0A8J6HJU4_TENMO</name>
<feature type="chain" id="PRO_5035203678" description="Serpin domain-containing protein" evidence="10">
    <location>
        <begin position="18"/>
        <end position="851"/>
    </location>
</feature>
<keyword evidence="3" id="KW-0964">Secreted</keyword>
<comment type="subcellular location">
    <subcellularLocation>
        <location evidence="1">Secreted</location>
    </subcellularLocation>
</comment>
<feature type="region of interest" description="Disordered" evidence="9">
    <location>
        <begin position="827"/>
        <end position="851"/>
    </location>
</feature>
<comment type="similarity">
    <text evidence="2 8">Belongs to the serpin family.</text>
</comment>